<feature type="compositionally biased region" description="Polar residues" evidence="4">
    <location>
        <begin position="613"/>
        <end position="627"/>
    </location>
</feature>
<evidence type="ECO:0000313" key="7">
    <source>
        <dbReference type="EnsemblMetazoa" id="AEPI001962-PA"/>
    </source>
</evidence>
<dbReference type="PANTHER" id="PTHR24255:SF27">
    <property type="entry name" value="HAPTOGLOBIN-RELATED PROTEIN"/>
    <property type="match status" value="1"/>
</dbReference>
<keyword evidence="5" id="KW-1133">Transmembrane helix</keyword>
<dbReference type="GO" id="GO:0072562">
    <property type="term" value="C:blood microparticle"/>
    <property type="evidence" value="ECO:0007669"/>
    <property type="project" value="TreeGrafter"/>
</dbReference>
<reference evidence="8" key="1">
    <citation type="submission" date="2013-03" db="EMBL/GenBank/DDBJ databases">
        <title>The Genome Sequence of Anopheles epiroticus epiroticus2.</title>
        <authorList>
            <consortium name="The Broad Institute Genomics Platform"/>
            <person name="Neafsey D.E."/>
            <person name="Howell P."/>
            <person name="Walker B."/>
            <person name="Young S.K."/>
            <person name="Zeng Q."/>
            <person name="Gargeya S."/>
            <person name="Fitzgerald M."/>
            <person name="Haas B."/>
            <person name="Abouelleil A."/>
            <person name="Allen A.W."/>
            <person name="Alvarado L."/>
            <person name="Arachchi H.M."/>
            <person name="Berlin A.M."/>
            <person name="Chapman S.B."/>
            <person name="Gainer-Dewar J."/>
            <person name="Goldberg J."/>
            <person name="Griggs A."/>
            <person name="Gujja S."/>
            <person name="Hansen M."/>
            <person name="Howarth C."/>
            <person name="Imamovic A."/>
            <person name="Ireland A."/>
            <person name="Larimer J."/>
            <person name="McCowan C."/>
            <person name="Murphy C."/>
            <person name="Pearson M."/>
            <person name="Poon T.W."/>
            <person name="Priest M."/>
            <person name="Roberts A."/>
            <person name="Saif S."/>
            <person name="Shea T."/>
            <person name="Sisk P."/>
            <person name="Sykes S."/>
            <person name="Wortman J."/>
            <person name="Nusbaum C."/>
            <person name="Birren B."/>
        </authorList>
    </citation>
    <scope>NUCLEOTIDE SEQUENCE [LARGE SCALE GENOMIC DNA]</scope>
    <source>
        <strain evidence="8">Epiroticus2</strain>
    </source>
</reference>
<dbReference type="PANTHER" id="PTHR24255">
    <property type="entry name" value="COMPLEMENT COMPONENT 1, S SUBCOMPONENT-RELATED"/>
    <property type="match status" value="1"/>
</dbReference>
<dbReference type="GO" id="GO:0031638">
    <property type="term" value="P:zymogen activation"/>
    <property type="evidence" value="ECO:0007669"/>
    <property type="project" value="TreeGrafter"/>
</dbReference>
<keyword evidence="5" id="KW-0812">Transmembrane</keyword>
<accession>A0A182P4X5</accession>
<comment type="subcellular location">
    <subcellularLocation>
        <location evidence="1">Secreted</location>
    </subcellularLocation>
</comment>
<feature type="transmembrane region" description="Helical" evidence="5">
    <location>
        <begin position="506"/>
        <end position="528"/>
    </location>
</feature>
<dbReference type="SMART" id="SM00042">
    <property type="entry name" value="CUB"/>
    <property type="match status" value="1"/>
</dbReference>
<dbReference type="EnsemblMetazoa" id="AEPI001962-RA">
    <property type="protein sequence ID" value="AEPI001962-PA"/>
    <property type="gene ID" value="AEPI001962"/>
</dbReference>
<organism evidence="7 8">
    <name type="scientific">Anopheles epiroticus</name>
    <dbReference type="NCBI Taxonomy" id="199890"/>
    <lineage>
        <taxon>Eukaryota</taxon>
        <taxon>Metazoa</taxon>
        <taxon>Ecdysozoa</taxon>
        <taxon>Arthropoda</taxon>
        <taxon>Hexapoda</taxon>
        <taxon>Insecta</taxon>
        <taxon>Pterygota</taxon>
        <taxon>Neoptera</taxon>
        <taxon>Endopterygota</taxon>
        <taxon>Diptera</taxon>
        <taxon>Nematocera</taxon>
        <taxon>Culicoidea</taxon>
        <taxon>Culicidae</taxon>
        <taxon>Anophelinae</taxon>
        <taxon>Anopheles</taxon>
    </lineage>
</organism>
<dbReference type="AlphaFoldDB" id="A0A182P4X5"/>
<dbReference type="InterPro" id="IPR035914">
    <property type="entry name" value="Sperma_CUB_dom_sf"/>
</dbReference>
<evidence type="ECO:0000256" key="1">
    <source>
        <dbReference type="ARBA" id="ARBA00004613"/>
    </source>
</evidence>
<evidence type="ECO:0000256" key="5">
    <source>
        <dbReference type="SAM" id="Phobius"/>
    </source>
</evidence>
<evidence type="ECO:0000256" key="4">
    <source>
        <dbReference type="SAM" id="MobiDB-lite"/>
    </source>
</evidence>
<dbReference type="InterPro" id="IPR000859">
    <property type="entry name" value="CUB_dom"/>
</dbReference>
<dbReference type="Gene3D" id="2.60.120.290">
    <property type="entry name" value="Spermadhesin, CUB domain"/>
    <property type="match status" value="1"/>
</dbReference>
<dbReference type="GO" id="GO:0004252">
    <property type="term" value="F:serine-type endopeptidase activity"/>
    <property type="evidence" value="ECO:0007669"/>
    <property type="project" value="TreeGrafter"/>
</dbReference>
<proteinExistence type="predicted"/>
<dbReference type="CDD" id="cd00041">
    <property type="entry name" value="CUB"/>
    <property type="match status" value="1"/>
</dbReference>
<evidence type="ECO:0000313" key="8">
    <source>
        <dbReference type="Proteomes" id="UP000075885"/>
    </source>
</evidence>
<name>A0A182P4X5_9DIPT</name>
<feature type="compositionally biased region" description="Basic residues" evidence="4">
    <location>
        <begin position="671"/>
        <end position="680"/>
    </location>
</feature>
<keyword evidence="5" id="KW-0472">Membrane</keyword>
<evidence type="ECO:0000256" key="3">
    <source>
        <dbReference type="ARBA" id="ARBA00023157"/>
    </source>
</evidence>
<keyword evidence="2" id="KW-0964">Secreted</keyword>
<dbReference type="Proteomes" id="UP000075885">
    <property type="component" value="Unassembled WGS sequence"/>
</dbReference>
<dbReference type="SUPFAM" id="SSF49854">
    <property type="entry name" value="Spermadhesin, CUB domain"/>
    <property type="match status" value="1"/>
</dbReference>
<reference evidence="7" key="2">
    <citation type="submission" date="2020-05" db="UniProtKB">
        <authorList>
            <consortium name="EnsemblMetazoa"/>
        </authorList>
    </citation>
    <scope>IDENTIFICATION</scope>
    <source>
        <strain evidence="7">Epiroticus2</strain>
    </source>
</reference>
<evidence type="ECO:0000259" key="6">
    <source>
        <dbReference type="SMART" id="SM00042"/>
    </source>
</evidence>
<dbReference type="STRING" id="199890.A0A182P4X5"/>
<evidence type="ECO:0000256" key="2">
    <source>
        <dbReference type="ARBA" id="ARBA00022525"/>
    </source>
</evidence>
<feature type="domain" description="CUB" evidence="6">
    <location>
        <begin position="214"/>
        <end position="333"/>
    </location>
</feature>
<keyword evidence="8" id="KW-1185">Reference proteome</keyword>
<sequence>MPGIDPASNVLVTARPQDETEELTADPVPVPGDNIADSSPTDDYVNCPPEDVGAAEQPETSPPPPLEGLEDATRGKFEDFAPPVKQANGRVIKPPGMRPRGSPFDELKNIDDPEDVELLDMTENLSVSDFKHVFQEGTDVPEASGDDEIQVDTQREEVKVPELIHVPNHQQNIPLEEVGKNDLYEVDGGDERGPLKHLNAQVLYDLAEGESKDQGVKKYLEQHPEELIVTSPNYPNPYPNVVDDMRNFSVDGGRGVQITIHDLDLNPTTDFLFIRAGNLEETLEKGPVLTGTYQEPLRFLIPQSTFFTIHFVAGQSSETEQTHRGFQLSYAPFGELNSPTTPTTTEVIVPQEELQWTTKEIVITPEMMGQASTWAEIKEALSNASNAYIESHNLTYMPSRPFDVKLLARKCPDTWRNYENCVSLEFAVPLRPIFYEPSDDDDGLDFGFGNKFLQKGFISISTTEATEPQYELDVAKLDEMWEEYGQMALQRAGYEMYIMPESNRILLTWIGISLAIVGTFLFVLYMIWKIDIFKDYRRISRTSHSTTVDDDKNELKKKEFDISMFPSPHQVVPTFFPTGDPYNAAEADAQYAYDNTAMSQWPEDFNEPRYPETSFSTDHQQGNQRTGPTRPYEPVSPMDLSPAPIDFNVVGVAEEEEEVEHEDLERPLATGHHHRHCRPV</sequence>
<keyword evidence="3" id="KW-1015">Disulfide bond</keyword>
<feature type="region of interest" description="Disordered" evidence="4">
    <location>
        <begin position="1"/>
        <end position="107"/>
    </location>
</feature>
<feature type="region of interest" description="Disordered" evidence="4">
    <location>
        <begin position="603"/>
        <end position="641"/>
    </location>
</feature>
<feature type="region of interest" description="Disordered" evidence="4">
    <location>
        <begin position="658"/>
        <end position="680"/>
    </location>
</feature>
<dbReference type="Pfam" id="PF00431">
    <property type="entry name" value="CUB"/>
    <property type="match status" value="1"/>
</dbReference>
<dbReference type="VEuPathDB" id="VectorBase:AEPI001962"/>
<protein>
    <recommendedName>
        <fullName evidence="6">CUB domain-containing protein</fullName>
    </recommendedName>
</protein>